<reference evidence="2 3" key="1">
    <citation type="journal article" date="2018" name="New Phytol.">
        <title>Phylogenomics of Endogonaceae and evolution of mycorrhizas within Mucoromycota.</title>
        <authorList>
            <person name="Chang Y."/>
            <person name="Desiro A."/>
            <person name="Na H."/>
            <person name="Sandor L."/>
            <person name="Lipzen A."/>
            <person name="Clum A."/>
            <person name="Barry K."/>
            <person name="Grigoriev I.V."/>
            <person name="Martin F.M."/>
            <person name="Stajich J.E."/>
            <person name="Smith M.E."/>
            <person name="Bonito G."/>
            <person name="Spatafora J.W."/>
        </authorList>
    </citation>
    <scope>NUCLEOTIDE SEQUENCE [LARGE SCALE GENOMIC DNA]</scope>
    <source>
        <strain evidence="2 3">AD002</strain>
    </source>
</reference>
<dbReference type="Proteomes" id="UP000274822">
    <property type="component" value="Unassembled WGS sequence"/>
</dbReference>
<sequence>MHNIITPQPLSAASPHPLPTPNTTTPPTHPTINTPHVNHSCDYSSRTGFQTGNHEFRFRFFLLERTWGLMK</sequence>
<proteinExistence type="predicted"/>
<feature type="region of interest" description="Disordered" evidence="1">
    <location>
        <begin position="1"/>
        <end position="39"/>
    </location>
</feature>
<dbReference type="EMBL" id="RBNJ01013893">
    <property type="protein sequence ID" value="RUS25114.1"/>
    <property type="molecule type" value="Genomic_DNA"/>
</dbReference>
<protein>
    <submittedName>
        <fullName evidence="2">Uncharacterized protein</fullName>
    </submittedName>
</protein>
<evidence type="ECO:0000256" key="1">
    <source>
        <dbReference type="SAM" id="MobiDB-lite"/>
    </source>
</evidence>
<accession>A0A433Q5R4</accession>
<organism evidence="2 3">
    <name type="scientific">Jimgerdemannia flammicorona</name>
    <dbReference type="NCBI Taxonomy" id="994334"/>
    <lineage>
        <taxon>Eukaryota</taxon>
        <taxon>Fungi</taxon>
        <taxon>Fungi incertae sedis</taxon>
        <taxon>Mucoromycota</taxon>
        <taxon>Mucoromycotina</taxon>
        <taxon>Endogonomycetes</taxon>
        <taxon>Endogonales</taxon>
        <taxon>Endogonaceae</taxon>
        <taxon>Jimgerdemannia</taxon>
    </lineage>
</organism>
<dbReference type="AlphaFoldDB" id="A0A433Q5R4"/>
<feature type="compositionally biased region" description="Low complexity" evidence="1">
    <location>
        <begin position="21"/>
        <end position="38"/>
    </location>
</feature>
<name>A0A433Q5R4_9FUNG</name>
<gene>
    <name evidence="2" type="ORF">BC938DRAFT_472610</name>
</gene>
<evidence type="ECO:0000313" key="3">
    <source>
        <dbReference type="Proteomes" id="UP000274822"/>
    </source>
</evidence>
<comment type="caution">
    <text evidence="2">The sequence shown here is derived from an EMBL/GenBank/DDBJ whole genome shotgun (WGS) entry which is preliminary data.</text>
</comment>
<feature type="compositionally biased region" description="Polar residues" evidence="1">
    <location>
        <begin position="1"/>
        <end position="11"/>
    </location>
</feature>
<keyword evidence="3" id="KW-1185">Reference proteome</keyword>
<evidence type="ECO:0000313" key="2">
    <source>
        <dbReference type="EMBL" id="RUS25114.1"/>
    </source>
</evidence>